<name>A0A2P2N8L6_RHIMU</name>
<accession>A0A2P2N8L6</accession>
<protein>
    <submittedName>
        <fullName evidence="1">Uncharacterized protein</fullName>
    </submittedName>
</protein>
<dbReference type="EMBL" id="GGEC01058311">
    <property type="protein sequence ID" value="MBX38795.1"/>
    <property type="molecule type" value="Transcribed_RNA"/>
</dbReference>
<organism evidence="1">
    <name type="scientific">Rhizophora mucronata</name>
    <name type="common">Asiatic mangrove</name>
    <dbReference type="NCBI Taxonomy" id="61149"/>
    <lineage>
        <taxon>Eukaryota</taxon>
        <taxon>Viridiplantae</taxon>
        <taxon>Streptophyta</taxon>
        <taxon>Embryophyta</taxon>
        <taxon>Tracheophyta</taxon>
        <taxon>Spermatophyta</taxon>
        <taxon>Magnoliopsida</taxon>
        <taxon>eudicotyledons</taxon>
        <taxon>Gunneridae</taxon>
        <taxon>Pentapetalae</taxon>
        <taxon>rosids</taxon>
        <taxon>fabids</taxon>
        <taxon>Malpighiales</taxon>
        <taxon>Rhizophoraceae</taxon>
        <taxon>Rhizophora</taxon>
    </lineage>
</organism>
<dbReference type="AlphaFoldDB" id="A0A2P2N8L6"/>
<reference evidence="1" key="1">
    <citation type="submission" date="2018-02" db="EMBL/GenBank/DDBJ databases">
        <title>Rhizophora mucronata_Transcriptome.</title>
        <authorList>
            <person name="Meera S.P."/>
            <person name="Sreeshan A."/>
            <person name="Augustine A."/>
        </authorList>
    </citation>
    <scope>NUCLEOTIDE SEQUENCE</scope>
    <source>
        <tissue evidence="1">Leaf</tissue>
    </source>
</reference>
<evidence type="ECO:0000313" key="1">
    <source>
        <dbReference type="EMBL" id="MBX38795.1"/>
    </source>
</evidence>
<proteinExistence type="predicted"/>
<sequence>MTALIYLPDEPLSTFPKHTRCNSPLTMHVILYDILFWIYNSEMKNSH</sequence>